<dbReference type="Gene3D" id="2.30.110.10">
    <property type="entry name" value="Electron Transport, Fmn-binding Protein, Chain A"/>
    <property type="match status" value="1"/>
</dbReference>
<dbReference type="AlphaFoldDB" id="A0A660LJF3"/>
<evidence type="ECO:0000259" key="1">
    <source>
        <dbReference type="SMART" id="SM00903"/>
    </source>
</evidence>
<evidence type="ECO:0000313" key="3">
    <source>
        <dbReference type="Proteomes" id="UP000278962"/>
    </source>
</evidence>
<sequence>MVFYEPDKRDRGLLPHDPFKAFVAPRPIGWVSTVGPGGEVNLAPYSYFNAVCDAPPTVMFSSAGPKDSATFAHSGGEFVWNMVTWDLREQMNLTSATLPRGENEFEHAGLEMAPSTLVAPPRVANAPVAFECKVTQVVEIVGGKNIVTFGQVVGVHLDERYVVDGIVDLTRLKPIARCGYRGDYAVVDSLFEMIRPDFDS</sequence>
<dbReference type="InterPro" id="IPR012349">
    <property type="entry name" value="Split_barrel_FMN-bd"/>
</dbReference>
<organism evidence="2 3">
    <name type="scientific">Solirubrobacter pauli</name>
    <dbReference type="NCBI Taxonomy" id="166793"/>
    <lineage>
        <taxon>Bacteria</taxon>
        <taxon>Bacillati</taxon>
        <taxon>Actinomycetota</taxon>
        <taxon>Thermoleophilia</taxon>
        <taxon>Solirubrobacterales</taxon>
        <taxon>Solirubrobacteraceae</taxon>
        <taxon>Solirubrobacter</taxon>
    </lineage>
</organism>
<dbReference type="Proteomes" id="UP000278962">
    <property type="component" value="Unassembled WGS sequence"/>
</dbReference>
<name>A0A660LJF3_9ACTN</name>
<dbReference type="Pfam" id="PF01613">
    <property type="entry name" value="Flavin_Reduct"/>
    <property type="match status" value="1"/>
</dbReference>
<keyword evidence="3" id="KW-1185">Reference proteome</keyword>
<feature type="domain" description="Flavin reductase like" evidence="1">
    <location>
        <begin position="21"/>
        <end position="163"/>
    </location>
</feature>
<dbReference type="EMBL" id="RBIL01000001">
    <property type="protein sequence ID" value="RKQ93404.1"/>
    <property type="molecule type" value="Genomic_DNA"/>
</dbReference>
<protein>
    <submittedName>
        <fullName evidence="2">Flavin reductase (DIM6/NTAB) family NADH-FMN oxidoreductase RutF</fullName>
    </submittedName>
</protein>
<dbReference type="GO" id="GO:0016646">
    <property type="term" value="F:oxidoreductase activity, acting on the CH-NH group of donors, NAD or NADP as acceptor"/>
    <property type="evidence" value="ECO:0007669"/>
    <property type="project" value="UniProtKB-ARBA"/>
</dbReference>
<dbReference type="InterPro" id="IPR002563">
    <property type="entry name" value="Flavin_Rdtase-like_dom"/>
</dbReference>
<dbReference type="SUPFAM" id="SSF50475">
    <property type="entry name" value="FMN-binding split barrel"/>
    <property type="match status" value="1"/>
</dbReference>
<dbReference type="SMART" id="SM00903">
    <property type="entry name" value="Flavin_Reduct"/>
    <property type="match status" value="1"/>
</dbReference>
<reference evidence="2 3" key="1">
    <citation type="submission" date="2018-10" db="EMBL/GenBank/DDBJ databases">
        <title>Genomic Encyclopedia of Archaeal and Bacterial Type Strains, Phase II (KMG-II): from individual species to whole genera.</title>
        <authorList>
            <person name="Goeker M."/>
        </authorList>
    </citation>
    <scope>NUCLEOTIDE SEQUENCE [LARGE SCALE GENOMIC DNA]</scope>
    <source>
        <strain evidence="2 3">DSM 14954</strain>
    </source>
</reference>
<gene>
    <name evidence="2" type="ORF">C8N24_3270</name>
</gene>
<dbReference type="OrthoDB" id="9794638at2"/>
<proteinExistence type="predicted"/>
<comment type="caution">
    <text evidence="2">The sequence shown here is derived from an EMBL/GenBank/DDBJ whole genome shotgun (WGS) entry which is preliminary data.</text>
</comment>
<dbReference type="RefSeq" id="WP_121251497.1">
    <property type="nucleotide sequence ID" value="NZ_RBIL01000001.1"/>
</dbReference>
<accession>A0A660LJF3</accession>
<dbReference type="GO" id="GO:0010181">
    <property type="term" value="F:FMN binding"/>
    <property type="evidence" value="ECO:0007669"/>
    <property type="project" value="InterPro"/>
</dbReference>
<dbReference type="PANTHER" id="PTHR43812:SF2">
    <property type="entry name" value="FLAVIN REDUCTASE LIKE DOMAIN-CONTAINING PROTEIN"/>
    <property type="match status" value="1"/>
</dbReference>
<evidence type="ECO:0000313" key="2">
    <source>
        <dbReference type="EMBL" id="RKQ93404.1"/>
    </source>
</evidence>
<dbReference type="PANTHER" id="PTHR43812">
    <property type="entry name" value="BLR2425 PROTEIN"/>
    <property type="match status" value="1"/>
</dbReference>